<evidence type="ECO:0000313" key="1">
    <source>
        <dbReference type="EMBL" id="ASZ74620.1"/>
    </source>
</evidence>
<dbReference type="Proteomes" id="UP000226037">
    <property type="component" value="Segment"/>
</dbReference>
<protein>
    <submittedName>
        <fullName evidence="1">Uncharacterized protein</fullName>
    </submittedName>
</protein>
<name>A0A249XSJ0_9CAUD</name>
<dbReference type="EMBL" id="MF668280">
    <property type="protein sequence ID" value="ASZ74620.1"/>
    <property type="molecule type" value="Genomic_DNA"/>
</dbReference>
<keyword evidence="2" id="KW-1185">Reference proteome</keyword>
<evidence type="ECO:0000313" key="2">
    <source>
        <dbReference type="Proteomes" id="UP000226037"/>
    </source>
</evidence>
<organism evidence="1 2">
    <name type="scientific">Mycobacterium phage Phabba</name>
    <dbReference type="NCBI Taxonomy" id="2027899"/>
    <lineage>
        <taxon>Viruses</taxon>
        <taxon>Duplodnaviria</taxon>
        <taxon>Heunggongvirae</taxon>
        <taxon>Uroviricota</taxon>
        <taxon>Caudoviricetes</taxon>
        <taxon>Ceeclamvirinae</taxon>
        <taxon>Myrnavirus</taxon>
        <taxon>Myrnavirus phabba</taxon>
        <taxon>Myranavirus phabba</taxon>
    </lineage>
</organism>
<accession>A0A249XSJ0</accession>
<reference evidence="2" key="1">
    <citation type="submission" date="2017-08" db="EMBL/GenBank/DDBJ databases">
        <authorList>
            <person name="de Groot N.N."/>
        </authorList>
    </citation>
    <scope>NUCLEOTIDE SEQUENCE [LARGE SCALE GENOMIC DNA]</scope>
</reference>
<gene>
    <name evidence="1" type="ORF">SEA_PHABBA_45</name>
</gene>
<sequence>MAKANFNSYEHLYTFDEGTEGEFKLIIRKGPSGYGKHYVLDGATRRYLSKGAQSNQGAQMDMHRIAAEIRAARA</sequence>
<proteinExistence type="predicted"/>